<dbReference type="EMBL" id="JADBEL010000008">
    <property type="protein sequence ID" value="MBE1554803.1"/>
    <property type="molecule type" value="Genomic_DNA"/>
</dbReference>
<evidence type="ECO:0000256" key="1">
    <source>
        <dbReference type="SAM" id="MobiDB-lite"/>
    </source>
</evidence>
<evidence type="ECO:0000313" key="2">
    <source>
        <dbReference type="EMBL" id="MBE1554803.1"/>
    </source>
</evidence>
<dbReference type="AlphaFoldDB" id="A0A927MIZ6"/>
<dbReference type="Proteomes" id="UP000658225">
    <property type="component" value="Unassembled WGS sequence"/>
</dbReference>
<feature type="region of interest" description="Disordered" evidence="1">
    <location>
        <begin position="85"/>
        <end position="104"/>
    </location>
</feature>
<reference evidence="2" key="1">
    <citation type="submission" date="2020-10" db="EMBL/GenBank/DDBJ databases">
        <title>Genomic Encyclopedia of Type Strains, Phase IV (KMG-IV): sequencing the most valuable type-strain genomes for metagenomic binning, comparative biology and taxonomic classification.</title>
        <authorList>
            <person name="Goeker M."/>
        </authorList>
    </citation>
    <scope>NUCLEOTIDE SEQUENCE</scope>
    <source>
        <strain evidence="2">DSM 13886</strain>
    </source>
</reference>
<dbReference type="Pfam" id="PF04883">
    <property type="entry name" value="HK97-gp10_like"/>
    <property type="match status" value="1"/>
</dbReference>
<dbReference type="NCBIfam" id="TIGR01725">
    <property type="entry name" value="phge_HK97_gp10"/>
    <property type="match status" value="1"/>
</dbReference>
<protein>
    <submittedName>
        <fullName evidence="2">HK97 gp10 family phage protein</fullName>
    </submittedName>
</protein>
<comment type="caution">
    <text evidence="2">The sequence shown here is derived from an EMBL/GenBank/DDBJ whole genome shotgun (WGS) entry which is preliminary data.</text>
</comment>
<proteinExistence type="predicted"/>
<gene>
    <name evidence="2" type="ORF">H4683_001881</name>
</gene>
<dbReference type="RefSeq" id="WP_192598551.1">
    <property type="nucleotide sequence ID" value="NZ_JADBEL010000008.1"/>
</dbReference>
<dbReference type="InterPro" id="IPR010064">
    <property type="entry name" value="HK97-gp10_tail"/>
</dbReference>
<organism evidence="2 3">
    <name type="scientific">Sporosarcina limicola</name>
    <dbReference type="NCBI Taxonomy" id="34101"/>
    <lineage>
        <taxon>Bacteria</taxon>
        <taxon>Bacillati</taxon>
        <taxon>Bacillota</taxon>
        <taxon>Bacilli</taxon>
        <taxon>Bacillales</taxon>
        <taxon>Caryophanaceae</taxon>
        <taxon>Sporosarcina</taxon>
    </lineage>
</organism>
<evidence type="ECO:0000313" key="3">
    <source>
        <dbReference type="Proteomes" id="UP000658225"/>
    </source>
</evidence>
<keyword evidence="3" id="KW-1185">Reference proteome</keyword>
<sequence length="145" mass="15877">MNGMDSLLRKLDVLGGNSKQALKKGIHKAMKHVQGDAKDLAPVAAIDGGQLRNSIKGETEVKSGKIIGKVSTNIYYGPYVEFGTGQRGAASPSPPKSPENVNYRQDWTGMDAQPYLYPALKQNEDNARNIVKEHVKEEIQRVARS</sequence>
<accession>A0A927MIZ6</accession>
<name>A0A927MIZ6_9BACL</name>